<dbReference type="PANTHER" id="PTHR36108">
    <property type="entry name" value="COLOSSIN-B-RELATED"/>
    <property type="match status" value="1"/>
</dbReference>
<evidence type="ECO:0000313" key="9">
    <source>
        <dbReference type="EMBL" id="MCQ9210182.1"/>
    </source>
</evidence>
<feature type="domain" description="Gram-positive pilin backbone subunit 3 Cna-B-like" evidence="7">
    <location>
        <begin position="377"/>
        <end position="464"/>
    </location>
</feature>
<evidence type="ECO:0000256" key="3">
    <source>
        <dbReference type="ARBA" id="ARBA00022729"/>
    </source>
</evidence>
<evidence type="ECO:0000259" key="7">
    <source>
        <dbReference type="Pfam" id="PF16570"/>
    </source>
</evidence>
<dbReference type="Pfam" id="PF16570">
    <property type="entry name" value="GramPos_pilinD3"/>
    <property type="match status" value="1"/>
</dbReference>
<dbReference type="InterPro" id="IPR013783">
    <property type="entry name" value="Ig-like_fold"/>
</dbReference>
<dbReference type="InterPro" id="IPR041033">
    <property type="entry name" value="SpaA_PFL_dom_1"/>
</dbReference>
<organism evidence="9 10">
    <name type="scientific">Granulicatella seriolae</name>
    <dbReference type="NCBI Taxonomy" id="2967226"/>
    <lineage>
        <taxon>Bacteria</taxon>
        <taxon>Bacillati</taxon>
        <taxon>Bacillota</taxon>
        <taxon>Bacilli</taxon>
        <taxon>Lactobacillales</taxon>
        <taxon>Carnobacteriaceae</taxon>
        <taxon>Granulicatella</taxon>
    </lineage>
</organism>
<evidence type="ECO:0000256" key="5">
    <source>
        <dbReference type="SAM" id="SignalP"/>
    </source>
</evidence>
<evidence type="ECO:0000313" key="10">
    <source>
        <dbReference type="Proteomes" id="UP001059480"/>
    </source>
</evidence>
<reference evidence="9" key="2">
    <citation type="journal article" date="2023" name="Curr. Microbiol.">
        <title>Granulicatella seriolae sp. nov., a Novel Facultative Anaerobe Isolated from Yellowtail Marine Fish.</title>
        <authorList>
            <person name="Lee M."/>
            <person name="Choi Y.J."/>
            <person name="Farooq A."/>
            <person name="Jeong J.B."/>
            <person name="Jung M.Y."/>
        </authorList>
    </citation>
    <scope>NUCLEOTIDE SEQUENCE</scope>
    <source>
        <strain evidence="9">S8</strain>
    </source>
</reference>
<dbReference type="InterPro" id="IPR032332">
    <property type="entry name" value="GramPos_pilinD3"/>
</dbReference>
<feature type="domain" description="SpaA-like prealbumin fold" evidence="8">
    <location>
        <begin position="90"/>
        <end position="147"/>
    </location>
</feature>
<reference evidence="9" key="3">
    <citation type="journal article" date="2023" name="Microbiol. Resour. Announc.">
        <title>Draft Genome Sequence of Granulicatella sp. Strain S8, Isolated from a Marine Fish, Seriola quinqueradiata.</title>
        <authorList>
            <person name="Lee M."/>
            <person name="Farooq A."/>
            <person name="Jeong J.B."/>
            <person name="Jung M.Y."/>
        </authorList>
    </citation>
    <scope>NUCLEOTIDE SEQUENCE</scope>
    <source>
        <strain evidence="9">S8</strain>
    </source>
</reference>
<dbReference type="NCBIfam" id="TIGR04226">
    <property type="entry name" value="RrgB_K2N_iso_D2"/>
    <property type="match status" value="1"/>
</dbReference>
<dbReference type="Gene3D" id="2.60.40.1140">
    <property type="entry name" value="Collagen-binding surface protein Cna, B-type domain"/>
    <property type="match status" value="1"/>
</dbReference>
<feature type="signal peptide" evidence="5">
    <location>
        <begin position="1"/>
        <end position="29"/>
    </location>
</feature>
<comment type="similarity">
    <text evidence="1">Belongs to the serine-aspartate repeat-containing protein (SDr) family.</text>
</comment>
<dbReference type="InterPro" id="IPR032334">
    <property type="entry name" value="GramPos_pilinBB"/>
</dbReference>
<comment type="caution">
    <text evidence="9">The sequence shown here is derived from an EMBL/GenBank/DDBJ whole genome shotgun (WGS) entry which is preliminary data.</text>
</comment>
<reference evidence="9" key="1">
    <citation type="submission" date="2022-07" db="EMBL/GenBank/DDBJ databases">
        <authorList>
            <person name="Jung M.-Y."/>
            <person name="Lee M."/>
        </authorList>
    </citation>
    <scope>NUCLEOTIDE SEQUENCE</scope>
    <source>
        <strain evidence="9">S8</strain>
    </source>
</reference>
<keyword evidence="3 5" id="KW-0732">Signal</keyword>
<evidence type="ECO:0000259" key="8">
    <source>
        <dbReference type="Pfam" id="PF17802"/>
    </source>
</evidence>
<dbReference type="RefSeq" id="WP_256945296.1">
    <property type="nucleotide sequence ID" value="NZ_JANHNZ010000005.1"/>
</dbReference>
<keyword evidence="4" id="KW-0812">Transmembrane</keyword>
<evidence type="ECO:0000256" key="4">
    <source>
        <dbReference type="SAM" id="Phobius"/>
    </source>
</evidence>
<dbReference type="InterPro" id="IPR026466">
    <property type="entry name" value="Fim_isopep_form_D2_dom"/>
</dbReference>
<dbReference type="Pfam" id="PF16569">
    <property type="entry name" value="GramPos_pilinBB"/>
    <property type="match status" value="1"/>
</dbReference>
<protein>
    <submittedName>
        <fullName evidence="9">SpaA isopeptide-forming pilin-related protein</fullName>
    </submittedName>
</protein>
<feature type="domain" description="Gram-positive pilin backbone subunit 2 Cna-B-like" evidence="6">
    <location>
        <begin position="216"/>
        <end position="328"/>
    </location>
</feature>
<dbReference type="PANTHER" id="PTHR36108:SF13">
    <property type="entry name" value="COLOSSIN-B-RELATED"/>
    <property type="match status" value="1"/>
</dbReference>
<dbReference type="EMBL" id="JANHNZ010000005">
    <property type="protein sequence ID" value="MCQ9210182.1"/>
    <property type="molecule type" value="Genomic_DNA"/>
</dbReference>
<dbReference type="Gene3D" id="2.60.40.10">
    <property type="entry name" value="Immunoglobulins"/>
    <property type="match status" value="2"/>
</dbReference>
<sequence length="631" mass="66703">MKKYFTKVASTFLALIALLAILLPTATVAAAPATGLILAGYTGGGGRKTDVVITKVELDNLQGWPKGGGAVGDVYDGTQLQDFNGYFGNDAKRLKGVAFRVYQGTDATGTEVEGGPFLTDENGEVRIEGLIPGPYYFVEDKAASTYVGPNGEVLNDSTAVPFTLTLPMAKADGTGYFGTGAEALYVYPKNTTEKPEINKTITGSNVAANENQPYTIGDKVPYTVTTVIPVKSEYQTLTWGDTMTEGLTFNKDLVIAGINGLATSDYTLTETDRGFTVKFNAAGLAKLKTAAATTAVTMTLTYSATLNGDAVVDSPEKNHVTLKYGNSPEAGNTPVNTKPSNGQIVLTKNWADGTAPAGASVQFDVQNAQTGAIVQTVTLNEANGWTTTISGLDNAIEYRVIERHINGYAPEYASTANGVTVKNIKNNNPGPIEPETPQVVTYGKKFKKVDQATNTTLANAQFIVEQSGKFLALKTEGENQTDLVAYQAAEKAYLDAVKAATATNPNADGIAALKATRDAAYAKLNNLYTWVDAHTDALVFVSGPNGEFEVTGLTAGTYNLYETKAPAGYALLPTPVEFTVGSNSYTNIQDVNNKKVTIPETGGIGTVIFTVAGLLLMVGAVIAFRRNEQEA</sequence>
<dbReference type="NCBIfam" id="TIGR01167">
    <property type="entry name" value="LPXTG_anchor"/>
    <property type="match status" value="1"/>
</dbReference>
<feature type="domain" description="SpaA-like prealbumin fold" evidence="8">
    <location>
        <begin position="540"/>
        <end position="594"/>
    </location>
</feature>
<keyword evidence="2" id="KW-0964">Secreted</keyword>
<dbReference type="Gene3D" id="1.20.58.90">
    <property type="match status" value="1"/>
</dbReference>
<keyword evidence="4" id="KW-1133">Transmembrane helix</keyword>
<dbReference type="SUPFAM" id="SSF49478">
    <property type="entry name" value="Cna protein B-type domain"/>
    <property type="match status" value="1"/>
</dbReference>
<dbReference type="Gene3D" id="2.60.40.740">
    <property type="match status" value="1"/>
</dbReference>
<name>A0ABT1WP96_9LACT</name>
<feature type="transmembrane region" description="Helical" evidence="4">
    <location>
        <begin position="602"/>
        <end position="624"/>
    </location>
</feature>
<dbReference type="Proteomes" id="UP001059480">
    <property type="component" value="Unassembled WGS sequence"/>
</dbReference>
<keyword evidence="10" id="KW-1185">Reference proteome</keyword>
<evidence type="ECO:0000256" key="1">
    <source>
        <dbReference type="ARBA" id="ARBA00007257"/>
    </source>
</evidence>
<feature type="chain" id="PRO_5047529541" evidence="5">
    <location>
        <begin position="30"/>
        <end position="631"/>
    </location>
</feature>
<keyword evidence="4" id="KW-0472">Membrane</keyword>
<dbReference type="Pfam" id="PF17802">
    <property type="entry name" value="SpaA"/>
    <property type="match status" value="2"/>
</dbReference>
<evidence type="ECO:0000259" key="6">
    <source>
        <dbReference type="Pfam" id="PF16569"/>
    </source>
</evidence>
<proteinExistence type="inferred from homology"/>
<gene>
    <name evidence="9" type="ORF">NPA36_06420</name>
</gene>
<evidence type="ECO:0000256" key="2">
    <source>
        <dbReference type="ARBA" id="ARBA00022525"/>
    </source>
</evidence>
<accession>A0ABT1WP96</accession>